<comment type="caution">
    <text evidence="1">The sequence shown here is derived from an EMBL/GenBank/DDBJ whole genome shotgun (WGS) entry which is preliminary data.</text>
</comment>
<organism evidence="1 2">
    <name type="scientific">Colocasia esculenta</name>
    <name type="common">Wild taro</name>
    <name type="synonym">Arum esculentum</name>
    <dbReference type="NCBI Taxonomy" id="4460"/>
    <lineage>
        <taxon>Eukaryota</taxon>
        <taxon>Viridiplantae</taxon>
        <taxon>Streptophyta</taxon>
        <taxon>Embryophyta</taxon>
        <taxon>Tracheophyta</taxon>
        <taxon>Spermatophyta</taxon>
        <taxon>Magnoliopsida</taxon>
        <taxon>Liliopsida</taxon>
        <taxon>Araceae</taxon>
        <taxon>Aroideae</taxon>
        <taxon>Colocasieae</taxon>
        <taxon>Colocasia</taxon>
    </lineage>
</organism>
<evidence type="ECO:0000313" key="2">
    <source>
        <dbReference type="Proteomes" id="UP000652761"/>
    </source>
</evidence>
<dbReference type="EMBL" id="NMUH01006830">
    <property type="protein sequence ID" value="MQM16081.1"/>
    <property type="molecule type" value="Genomic_DNA"/>
</dbReference>
<gene>
    <name evidence="1" type="ORF">Taro_049035</name>
</gene>
<dbReference type="AlphaFoldDB" id="A0A843X9T9"/>
<evidence type="ECO:0000313" key="1">
    <source>
        <dbReference type="EMBL" id="MQM16081.1"/>
    </source>
</evidence>
<accession>A0A843X9T9</accession>
<dbReference type="Proteomes" id="UP000652761">
    <property type="component" value="Unassembled WGS sequence"/>
</dbReference>
<keyword evidence="2" id="KW-1185">Reference proteome</keyword>
<reference evidence="1" key="1">
    <citation type="submission" date="2017-07" db="EMBL/GenBank/DDBJ databases">
        <title>Taro Niue Genome Assembly and Annotation.</title>
        <authorList>
            <person name="Atibalentja N."/>
            <person name="Keating K."/>
            <person name="Fields C.J."/>
        </authorList>
    </citation>
    <scope>NUCLEOTIDE SEQUENCE</scope>
    <source>
        <strain evidence="1">Niue_2</strain>
        <tissue evidence="1">Leaf</tissue>
    </source>
</reference>
<sequence length="98" mass="10790">MMARNPKPGLIPVRARRRPPDCDRPICGLLAIAMPSMSLSECDNTYVVFWPSVLTALSQPFAGPVATCPTPVAILIDLCRLHRNFGEKPIKIFLSLSK</sequence>
<proteinExistence type="predicted"/>
<protein>
    <submittedName>
        <fullName evidence="1">Uncharacterized protein</fullName>
    </submittedName>
</protein>
<name>A0A843X9T9_COLES</name>